<evidence type="ECO:0000256" key="6">
    <source>
        <dbReference type="ARBA" id="ARBA00023136"/>
    </source>
</evidence>
<dbReference type="InterPro" id="IPR003439">
    <property type="entry name" value="ABC_transporter-like_ATP-bd"/>
</dbReference>
<dbReference type="GO" id="GO:0005524">
    <property type="term" value="F:ATP binding"/>
    <property type="evidence" value="ECO:0007669"/>
    <property type="project" value="UniProtKB-KW"/>
</dbReference>
<dbReference type="InterPro" id="IPR039421">
    <property type="entry name" value="Type_1_exporter"/>
</dbReference>
<dbReference type="PANTHER" id="PTHR43394:SF1">
    <property type="entry name" value="ATP-BINDING CASSETTE SUB-FAMILY B MEMBER 10, MITOCHONDRIAL"/>
    <property type="match status" value="1"/>
</dbReference>
<evidence type="ECO:0000259" key="8">
    <source>
        <dbReference type="PROSITE" id="PS50893"/>
    </source>
</evidence>
<feature type="domain" description="ABC transporter" evidence="8">
    <location>
        <begin position="342"/>
        <end position="575"/>
    </location>
</feature>
<organism evidence="10 11">
    <name type="scientific">Streptomyces monashensis</name>
    <dbReference type="NCBI Taxonomy" id="1678012"/>
    <lineage>
        <taxon>Bacteria</taxon>
        <taxon>Bacillati</taxon>
        <taxon>Actinomycetota</taxon>
        <taxon>Actinomycetes</taxon>
        <taxon>Kitasatosporales</taxon>
        <taxon>Streptomycetaceae</taxon>
        <taxon>Streptomyces</taxon>
    </lineage>
</organism>
<keyword evidence="6 7" id="KW-0472">Membrane</keyword>
<dbReference type="InterPro" id="IPR017871">
    <property type="entry name" value="ABC_transporter-like_CS"/>
</dbReference>
<dbReference type="Pfam" id="PF00664">
    <property type="entry name" value="ABC_membrane"/>
    <property type="match status" value="1"/>
</dbReference>
<feature type="transmembrane region" description="Helical" evidence="7">
    <location>
        <begin position="160"/>
        <end position="182"/>
    </location>
</feature>
<evidence type="ECO:0000256" key="1">
    <source>
        <dbReference type="ARBA" id="ARBA00004651"/>
    </source>
</evidence>
<dbReference type="PROSITE" id="PS50893">
    <property type="entry name" value="ABC_TRANSPORTER_2"/>
    <property type="match status" value="1"/>
</dbReference>
<dbReference type="GO" id="GO:0005886">
    <property type="term" value="C:plasma membrane"/>
    <property type="evidence" value="ECO:0007669"/>
    <property type="project" value="UniProtKB-SubCell"/>
</dbReference>
<evidence type="ECO:0000256" key="5">
    <source>
        <dbReference type="ARBA" id="ARBA00022989"/>
    </source>
</evidence>
<dbReference type="SUPFAM" id="SSF52540">
    <property type="entry name" value="P-loop containing nucleoside triphosphate hydrolases"/>
    <property type="match status" value="1"/>
</dbReference>
<evidence type="ECO:0000313" key="10">
    <source>
        <dbReference type="EMBL" id="OIJ99045.1"/>
    </source>
</evidence>
<dbReference type="InterPro" id="IPR003593">
    <property type="entry name" value="AAA+_ATPase"/>
</dbReference>
<feature type="transmembrane region" description="Helical" evidence="7">
    <location>
        <begin position="132"/>
        <end position="154"/>
    </location>
</feature>
<reference evidence="10 11" key="1">
    <citation type="submission" date="2016-10" db="EMBL/GenBank/DDBJ databases">
        <title>Genome sequence of Streptomyces sp. MUSC 1.</title>
        <authorList>
            <person name="Lee L.-H."/>
            <person name="Ser H.-L."/>
            <person name="Law J.W.-F."/>
        </authorList>
    </citation>
    <scope>NUCLEOTIDE SEQUENCE [LARGE SCALE GENOMIC DNA]</scope>
    <source>
        <strain evidence="10 11">MUSC 1</strain>
    </source>
</reference>
<gene>
    <name evidence="10" type="ORF">BIV23_28900</name>
</gene>
<name>A0A1S2Q0B0_9ACTN</name>
<keyword evidence="3" id="KW-0547">Nucleotide-binding</keyword>
<dbReference type="Gene3D" id="3.40.50.300">
    <property type="entry name" value="P-loop containing nucleotide triphosphate hydrolases"/>
    <property type="match status" value="1"/>
</dbReference>
<proteinExistence type="predicted"/>
<dbReference type="InterPro" id="IPR011527">
    <property type="entry name" value="ABC1_TM_dom"/>
</dbReference>
<dbReference type="AlphaFoldDB" id="A0A1S2Q0B0"/>
<accession>A0A1S2Q0B0</accession>
<feature type="domain" description="ABC transmembrane type-1" evidence="9">
    <location>
        <begin position="27"/>
        <end position="305"/>
    </location>
</feature>
<dbReference type="CDD" id="cd18551">
    <property type="entry name" value="ABC_6TM_LmrA_like"/>
    <property type="match status" value="1"/>
</dbReference>
<feature type="transmembrane region" description="Helical" evidence="7">
    <location>
        <begin position="64"/>
        <end position="84"/>
    </location>
</feature>
<dbReference type="PROSITE" id="PS50929">
    <property type="entry name" value="ABC_TM1F"/>
    <property type="match status" value="1"/>
</dbReference>
<dbReference type="SUPFAM" id="SSF90123">
    <property type="entry name" value="ABC transporter transmembrane region"/>
    <property type="match status" value="1"/>
</dbReference>
<dbReference type="Gene3D" id="1.20.1560.10">
    <property type="entry name" value="ABC transporter type 1, transmembrane domain"/>
    <property type="match status" value="1"/>
</dbReference>
<dbReference type="Proteomes" id="UP000179642">
    <property type="component" value="Unassembled WGS sequence"/>
</dbReference>
<evidence type="ECO:0000256" key="2">
    <source>
        <dbReference type="ARBA" id="ARBA00022692"/>
    </source>
</evidence>
<keyword evidence="2 7" id="KW-0812">Transmembrane</keyword>
<sequence length="581" mass="61916">MTTSHAASQQVRIGADLLRQNRLQLGAALLLALVATAGTLAVPLLVKDIISTFGQNETITRPVILMAAAALGSAAAAAASSYLLSRIGEFMVLRLRQRVMEHSLRLPMSTVRAQGAGNLVARVTSDAMLLRAVIDIGVVQLPLAALTVVFTLVVMAVLDWLLVLITVGSFALAGAAIGWVLIRVRRNIVEQQDAVGELAQRFTAYLAALPTIKAFRSEGRSASRLGESAQQLTGTSLVGARLQMWITPVMQLGQQVALVGVIIGGGARIASGDLSVPSFAAFLLYLLQLVSPVTVVATGIGRLQAGLAARTRFNEFFDLAQETAGAQPGLSAPQPRPGTAAVTFEDVSFSYTGVPVLDRVTFTAPRTGLTALVGPSGAGKSTCLTLIDRFMHPDDGKINILGHAITDWPLEELRSRVAYVDQQFTLLEGTVRDNLQLGRAEPASEEELATALEAVGLLQDLTSLPDGLDTTLGRENDLSGGQRQRLALARALLTDADIVLLDEPTSQMDSINEKRFRQVVDDLATTRAVMVVAHRLSTVQHADHVVMLTNGTLTDAGTHQTLMDRCSPYRDLVNSQQMQAA</sequence>
<comment type="caution">
    <text evidence="10">The sequence shown here is derived from an EMBL/GenBank/DDBJ whole genome shotgun (WGS) entry which is preliminary data.</text>
</comment>
<comment type="subcellular location">
    <subcellularLocation>
        <location evidence="1">Cell membrane</location>
        <topology evidence="1">Multi-pass membrane protein</topology>
    </subcellularLocation>
</comment>
<dbReference type="PROSITE" id="PS00211">
    <property type="entry name" value="ABC_TRANSPORTER_1"/>
    <property type="match status" value="1"/>
</dbReference>
<feature type="transmembrane region" description="Helical" evidence="7">
    <location>
        <begin position="282"/>
        <end position="303"/>
    </location>
</feature>
<dbReference type="Pfam" id="PF00005">
    <property type="entry name" value="ABC_tran"/>
    <property type="match status" value="1"/>
</dbReference>
<dbReference type="PANTHER" id="PTHR43394">
    <property type="entry name" value="ATP-DEPENDENT PERMEASE MDL1, MITOCHONDRIAL"/>
    <property type="match status" value="1"/>
</dbReference>
<dbReference type="SMART" id="SM00382">
    <property type="entry name" value="AAA"/>
    <property type="match status" value="1"/>
</dbReference>
<evidence type="ECO:0000256" key="3">
    <source>
        <dbReference type="ARBA" id="ARBA00022741"/>
    </source>
</evidence>
<evidence type="ECO:0000256" key="4">
    <source>
        <dbReference type="ARBA" id="ARBA00022840"/>
    </source>
</evidence>
<evidence type="ECO:0000256" key="7">
    <source>
        <dbReference type="SAM" id="Phobius"/>
    </source>
</evidence>
<dbReference type="InterPro" id="IPR036640">
    <property type="entry name" value="ABC1_TM_sf"/>
</dbReference>
<keyword evidence="5 7" id="KW-1133">Transmembrane helix</keyword>
<feature type="transmembrane region" description="Helical" evidence="7">
    <location>
        <begin position="25"/>
        <end position="44"/>
    </location>
</feature>
<dbReference type="InterPro" id="IPR027417">
    <property type="entry name" value="P-loop_NTPase"/>
</dbReference>
<dbReference type="GO" id="GO:0016887">
    <property type="term" value="F:ATP hydrolysis activity"/>
    <property type="evidence" value="ECO:0007669"/>
    <property type="project" value="InterPro"/>
</dbReference>
<protein>
    <submittedName>
        <fullName evidence="10">ABC transporter</fullName>
    </submittedName>
</protein>
<keyword evidence="11" id="KW-1185">Reference proteome</keyword>
<dbReference type="GO" id="GO:0015421">
    <property type="term" value="F:ABC-type oligopeptide transporter activity"/>
    <property type="evidence" value="ECO:0007669"/>
    <property type="project" value="TreeGrafter"/>
</dbReference>
<dbReference type="EMBL" id="MLYO01000052">
    <property type="protein sequence ID" value="OIJ99045.1"/>
    <property type="molecule type" value="Genomic_DNA"/>
</dbReference>
<dbReference type="RefSeq" id="WP_071383924.1">
    <property type="nucleotide sequence ID" value="NZ_MLYO01000052.1"/>
</dbReference>
<evidence type="ECO:0000259" key="9">
    <source>
        <dbReference type="PROSITE" id="PS50929"/>
    </source>
</evidence>
<evidence type="ECO:0000313" key="11">
    <source>
        <dbReference type="Proteomes" id="UP000179642"/>
    </source>
</evidence>
<keyword evidence="4" id="KW-0067">ATP-binding</keyword>